<reference evidence="2" key="1">
    <citation type="submission" date="2020-04" db="EMBL/GenBank/DDBJ databases">
        <authorList>
            <person name="Chiriac C."/>
            <person name="Salcher M."/>
            <person name="Ghai R."/>
            <person name="Kavagutti S V."/>
        </authorList>
    </citation>
    <scope>NUCLEOTIDE SEQUENCE</scope>
</reference>
<gene>
    <name evidence="2" type="ORF">UFOVP806_48</name>
</gene>
<proteinExistence type="predicted"/>
<protein>
    <submittedName>
        <fullName evidence="2">Uncharacterized protein</fullName>
    </submittedName>
</protein>
<sequence length="83" mass="9287">MIESPFYPGEQPQRQPSPCEKLTDSILNLVAMHKEADCLENGECHAALVMAIKGLNDRLLMEDMASWTLPPRDGQYQDPELSA</sequence>
<evidence type="ECO:0000256" key="1">
    <source>
        <dbReference type="SAM" id="MobiDB-lite"/>
    </source>
</evidence>
<name>A0A6J5NXK1_9CAUD</name>
<accession>A0A6J5NXK1</accession>
<organism evidence="2">
    <name type="scientific">uncultured Caudovirales phage</name>
    <dbReference type="NCBI Taxonomy" id="2100421"/>
    <lineage>
        <taxon>Viruses</taxon>
        <taxon>Duplodnaviria</taxon>
        <taxon>Heunggongvirae</taxon>
        <taxon>Uroviricota</taxon>
        <taxon>Caudoviricetes</taxon>
        <taxon>Peduoviridae</taxon>
        <taxon>Maltschvirus</taxon>
        <taxon>Maltschvirus maltsch</taxon>
    </lineage>
</organism>
<dbReference type="EMBL" id="LR796750">
    <property type="protein sequence ID" value="CAB4163753.1"/>
    <property type="molecule type" value="Genomic_DNA"/>
</dbReference>
<feature type="region of interest" description="Disordered" evidence="1">
    <location>
        <begin position="1"/>
        <end position="20"/>
    </location>
</feature>
<evidence type="ECO:0000313" key="2">
    <source>
        <dbReference type="EMBL" id="CAB4163753.1"/>
    </source>
</evidence>